<keyword evidence="1" id="KW-1133">Transmembrane helix</keyword>
<proteinExistence type="predicted"/>
<feature type="transmembrane region" description="Helical" evidence="1">
    <location>
        <begin position="23"/>
        <end position="43"/>
    </location>
</feature>
<dbReference type="KEGG" id="oat:OAN307_c34600"/>
<organism evidence="2 3">
    <name type="scientific">Octadecabacter antarcticus 307</name>
    <dbReference type="NCBI Taxonomy" id="391626"/>
    <lineage>
        <taxon>Bacteria</taxon>
        <taxon>Pseudomonadati</taxon>
        <taxon>Pseudomonadota</taxon>
        <taxon>Alphaproteobacteria</taxon>
        <taxon>Rhodobacterales</taxon>
        <taxon>Roseobacteraceae</taxon>
        <taxon>Octadecabacter</taxon>
    </lineage>
</organism>
<keyword evidence="3" id="KW-1185">Reference proteome</keyword>
<accession>M9R9V0</accession>
<sequence length="46" mass="5228">MIASLGFYTVAMLRFRGWRMRPLILLLGAAQAAVFYVWMFVFAQGG</sequence>
<evidence type="ECO:0000313" key="3">
    <source>
        <dbReference type="Proteomes" id="UP000005307"/>
    </source>
</evidence>
<dbReference type="Proteomes" id="UP000005307">
    <property type="component" value="Chromosome"/>
</dbReference>
<gene>
    <name evidence="2" type="ORF">OAN307_c34600</name>
</gene>
<dbReference type="EMBL" id="CP003740">
    <property type="protein sequence ID" value="AGI68947.1"/>
    <property type="molecule type" value="Genomic_DNA"/>
</dbReference>
<reference evidence="2 3" key="1">
    <citation type="journal article" date="2013" name="PLoS ONE">
        <title>Poles Apart: Arctic and Antarctic Octadecabacter strains Share High Genome Plasticity and a New Type of Xanthorhodopsin.</title>
        <authorList>
            <person name="Vollmers J."/>
            <person name="Voget S."/>
            <person name="Dietrich S."/>
            <person name="Gollnow K."/>
            <person name="Smits M."/>
            <person name="Meyer K."/>
            <person name="Brinkhoff T."/>
            <person name="Simon M."/>
            <person name="Daniel R."/>
        </authorList>
    </citation>
    <scope>NUCLEOTIDE SEQUENCE [LARGE SCALE GENOMIC DNA]</scope>
    <source>
        <strain evidence="2 3">307</strain>
    </source>
</reference>
<evidence type="ECO:0000313" key="2">
    <source>
        <dbReference type="EMBL" id="AGI68947.1"/>
    </source>
</evidence>
<protein>
    <submittedName>
        <fullName evidence="2">Uncharacterized protein</fullName>
    </submittedName>
</protein>
<keyword evidence="1" id="KW-0472">Membrane</keyword>
<dbReference type="RefSeq" id="WP_015500917.1">
    <property type="nucleotide sequence ID" value="NC_020911.1"/>
</dbReference>
<keyword evidence="1" id="KW-0812">Transmembrane</keyword>
<dbReference type="HOGENOM" id="CLU_3186520_0_0_5"/>
<name>M9R9V0_9RHOB</name>
<dbReference type="AlphaFoldDB" id="M9R9V0"/>
<evidence type="ECO:0000256" key="1">
    <source>
        <dbReference type="SAM" id="Phobius"/>
    </source>
</evidence>